<dbReference type="Pfam" id="PF21365">
    <property type="entry name" value="Glyco_hydro_31_3rd"/>
    <property type="match status" value="1"/>
</dbReference>
<feature type="domain" description="Glycosyl hydrolase family 31 C-terminal" evidence="20">
    <location>
        <begin position="664"/>
        <end position="752"/>
    </location>
</feature>
<dbReference type="CDD" id="cd14752">
    <property type="entry name" value="GH31_N"/>
    <property type="match status" value="1"/>
</dbReference>
<keyword evidence="10 17" id="KW-0378">Hydrolase</keyword>
<dbReference type="SUPFAM" id="SSF51445">
    <property type="entry name" value="(Trans)glycosidases"/>
    <property type="match status" value="1"/>
</dbReference>
<dbReference type="InterPro" id="IPR017853">
    <property type="entry name" value="GH"/>
</dbReference>
<evidence type="ECO:0000313" key="21">
    <source>
        <dbReference type="EMBL" id="KAL2798811.1"/>
    </source>
</evidence>
<dbReference type="PANTHER" id="PTHR22762:SF67">
    <property type="entry name" value="ALPHA_BETA-GLUCOSIDASE AGDC-RELATED"/>
    <property type="match status" value="1"/>
</dbReference>
<dbReference type="PANTHER" id="PTHR22762">
    <property type="entry name" value="ALPHA-GLUCOSIDASE"/>
    <property type="match status" value="1"/>
</dbReference>
<protein>
    <recommendedName>
        <fullName evidence="7">Probable alpha/beta-glucosidase agdC</fullName>
        <ecNumber evidence="5">3.2.1.20</ecNumber>
        <ecNumber evidence="6">3.2.1.21</ecNumber>
    </recommendedName>
</protein>
<reference evidence="21 22" key="1">
    <citation type="submission" date="2024-07" db="EMBL/GenBank/DDBJ databases">
        <title>Section-level genome sequencing and comparative genomics of Aspergillus sections Usti and Cavernicolus.</title>
        <authorList>
            <consortium name="Lawrence Berkeley National Laboratory"/>
            <person name="Nybo J.L."/>
            <person name="Vesth T.C."/>
            <person name="Theobald S."/>
            <person name="Frisvad J.C."/>
            <person name="Larsen T.O."/>
            <person name="Kjaerboelling I."/>
            <person name="Rothschild-Mancinelli K."/>
            <person name="Lyhne E.K."/>
            <person name="Kogle M.E."/>
            <person name="Barry K."/>
            <person name="Clum A."/>
            <person name="Na H."/>
            <person name="Ledsgaard L."/>
            <person name="Lin J."/>
            <person name="Lipzen A."/>
            <person name="Kuo A."/>
            <person name="Riley R."/>
            <person name="Mondo S."/>
            <person name="Labutti K."/>
            <person name="Haridas S."/>
            <person name="Pangalinan J."/>
            <person name="Salamov A.A."/>
            <person name="Simmons B.A."/>
            <person name="Magnuson J.K."/>
            <person name="Chen J."/>
            <person name="Drula E."/>
            <person name="Henrissat B."/>
            <person name="Wiebenga A."/>
            <person name="Lubbers R.J."/>
            <person name="Gomes A.C."/>
            <person name="Makela M.R."/>
            <person name="Stajich J."/>
            <person name="Grigoriev I.V."/>
            <person name="Mortensen U.H."/>
            <person name="De Vries R.P."/>
            <person name="Baker S.E."/>
            <person name="Andersen M.R."/>
        </authorList>
    </citation>
    <scope>NUCLEOTIDE SEQUENCE [LARGE SCALE GENOMIC DNA]</scope>
    <source>
        <strain evidence="21 22">CBS 209.92</strain>
    </source>
</reference>
<dbReference type="Gene3D" id="2.60.40.1760">
    <property type="entry name" value="glycosyl hydrolase (family 31)"/>
    <property type="match status" value="1"/>
</dbReference>
<evidence type="ECO:0000256" key="17">
    <source>
        <dbReference type="RuleBase" id="RU361185"/>
    </source>
</evidence>
<dbReference type="Pfam" id="PF01055">
    <property type="entry name" value="Glyco_hydro_31_2nd"/>
    <property type="match status" value="1"/>
</dbReference>
<keyword evidence="13 17" id="KW-0326">Glycosidase</keyword>
<name>A0ABR4GIR5_9EURO</name>
<keyword evidence="12" id="KW-0119">Carbohydrate metabolism</keyword>
<dbReference type="PROSITE" id="PS00129">
    <property type="entry name" value="GLYCOSYL_HYDROL_F31_1"/>
    <property type="match status" value="1"/>
</dbReference>
<comment type="function">
    <text evidence="16">Glucosidase involved in the degradation of cellulosic biomass. Has both alpha- and beta-glucosidase activity.</text>
</comment>
<dbReference type="Pfam" id="PF13802">
    <property type="entry name" value="Gal_mutarotas_2"/>
    <property type="match status" value="1"/>
</dbReference>
<evidence type="ECO:0000256" key="11">
    <source>
        <dbReference type="ARBA" id="ARBA00023180"/>
    </source>
</evidence>
<keyword evidence="22" id="KW-1185">Reference proteome</keyword>
<keyword evidence="9" id="KW-0732">Signal</keyword>
<dbReference type="SUPFAM" id="SSF51011">
    <property type="entry name" value="Glycosyl hydrolase domain"/>
    <property type="match status" value="1"/>
</dbReference>
<evidence type="ECO:0000256" key="3">
    <source>
        <dbReference type="ARBA" id="ARBA00004613"/>
    </source>
</evidence>
<dbReference type="InterPro" id="IPR048395">
    <property type="entry name" value="Glyco_hydro_31_C"/>
</dbReference>
<keyword evidence="11" id="KW-0325">Glycoprotein</keyword>
<dbReference type="EC" id="3.2.1.20" evidence="5"/>
<dbReference type="Gene3D" id="2.60.40.1180">
    <property type="entry name" value="Golgi alpha-mannosidase II"/>
    <property type="match status" value="2"/>
</dbReference>
<comment type="catalytic activity">
    <reaction evidence="1">
        <text>Hydrolysis of terminal, non-reducing beta-D-glucosyl residues with release of beta-D-glucose.</text>
        <dbReference type="EC" id="3.2.1.21"/>
    </reaction>
</comment>
<evidence type="ECO:0000256" key="7">
    <source>
        <dbReference type="ARBA" id="ARBA00014002"/>
    </source>
</evidence>
<feature type="domain" description="Glycoside hydrolase family 31 TIM barrel" evidence="18">
    <location>
        <begin position="263"/>
        <end position="656"/>
    </location>
</feature>
<dbReference type="Proteomes" id="UP001610563">
    <property type="component" value="Unassembled WGS sequence"/>
</dbReference>
<dbReference type="InterPro" id="IPR000322">
    <property type="entry name" value="Glyco_hydro_31_TIM"/>
</dbReference>
<evidence type="ECO:0000256" key="13">
    <source>
        <dbReference type="ARBA" id="ARBA00023295"/>
    </source>
</evidence>
<evidence type="ECO:0000313" key="22">
    <source>
        <dbReference type="Proteomes" id="UP001610563"/>
    </source>
</evidence>
<evidence type="ECO:0000259" key="18">
    <source>
        <dbReference type="Pfam" id="PF01055"/>
    </source>
</evidence>
<evidence type="ECO:0000256" key="5">
    <source>
        <dbReference type="ARBA" id="ARBA00012741"/>
    </source>
</evidence>
<comment type="subcellular location">
    <subcellularLocation>
        <location evidence="3">Secreted</location>
    </subcellularLocation>
</comment>
<evidence type="ECO:0000256" key="2">
    <source>
        <dbReference type="ARBA" id="ARBA00001657"/>
    </source>
</evidence>
<dbReference type="CDD" id="cd06602">
    <property type="entry name" value="GH31_MGAM_SI_GAA"/>
    <property type="match status" value="1"/>
</dbReference>
<dbReference type="GO" id="GO:0016787">
    <property type="term" value="F:hydrolase activity"/>
    <property type="evidence" value="ECO:0007669"/>
    <property type="project" value="UniProtKB-KW"/>
</dbReference>
<evidence type="ECO:0000256" key="8">
    <source>
        <dbReference type="ARBA" id="ARBA00022525"/>
    </source>
</evidence>
<dbReference type="EMBL" id="JBFTWV010000011">
    <property type="protein sequence ID" value="KAL2798811.1"/>
    <property type="molecule type" value="Genomic_DNA"/>
</dbReference>
<evidence type="ECO:0000256" key="1">
    <source>
        <dbReference type="ARBA" id="ARBA00000448"/>
    </source>
</evidence>
<comment type="catalytic activity">
    <reaction evidence="2">
        <text>Hydrolysis of terminal, non-reducing (1-&gt;4)-linked alpha-D-glucose residues with release of alpha-D-glucose.</text>
        <dbReference type="EC" id="3.2.1.20"/>
    </reaction>
</comment>
<proteinExistence type="inferred from homology"/>
<keyword evidence="8" id="KW-0964">Secreted</keyword>
<evidence type="ECO:0000256" key="4">
    <source>
        <dbReference type="ARBA" id="ARBA00007806"/>
    </source>
</evidence>
<evidence type="ECO:0000259" key="19">
    <source>
        <dbReference type="Pfam" id="PF13802"/>
    </source>
</evidence>
<evidence type="ECO:0000256" key="15">
    <source>
        <dbReference type="ARBA" id="ARBA00023326"/>
    </source>
</evidence>
<evidence type="ECO:0000259" key="20">
    <source>
        <dbReference type="Pfam" id="PF21365"/>
    </source>
</evidence>
<dbReference type="InterPro" id="IPR011013">
    <property type="entry name" value="Gal_mutarotase_sf_dom"/>
</dbReference>
<feature type="domain" description="Glycoside hydrolase family 31 N-terminal" evidence="19">
    <location>
        <begin position="68"/>
        <end position="215"/>
    </location>
</feature>
<dbReference type="Gene3D" id="3.20.20.80">
    <property type="entry name" value="Glycosidases"/>
    <property type="match status" value="1"/>
</dbReference>
<dbReference type="InterPro" id="IPR030458">
    <property type="entry name" value="Glyco_hydro_31_AS"/>
</dbReference>
<accession>A0ABR4GIR5</accession>
<gene>
    <name evidence="21" type="ORF">BJX66DRAFT_346601</name>
</gene>
<evidence type="ECO:0000256" key="6">
    <source>
        <dbReference type="ARBA" id="ARBA00012744"/>
    </source>
</evidence>
<comment type="caution">
    <text evidence="21">The sequence shown here is derived from an EMBL/GenBank/DDBJ whole genome shotgun (WGS) entry which is preliminary data.</text>
</comment>
<evidence type="ECO:0000256" key="12">
    <source>
        <dbReference type="ARBA" id="ARBA00023277"/>
    </source>
</evidence>
<evidence type="ECO:0000256" key="10">
    <source>
        <dbReference type="ARBA" id="ARBA00022801"/>
    </source>
</evidence>
<organism evidence="21 22">
    <name type="scientific">Aspergillus keveii</name>
    <dbReference type="NCBI Taxonomy" id="714993"/>
    <lineage>
        <taxon>Eukaryota</taxon>
        <taxon>Fungi</taxon>
        <taxon>Dikarya</taxon>
        <taxon>Ascomycota</taxon>
        <taxon>Pezizomycotina</taxon>
        <taxon>Eurotiomycetes</taxon>
        <taxon>Eurotiomycetidae</taxon>
        <taxon>Eurotiales</taxon>
        <taxon>Aspergillaceae</taxon>
        <taxon>Aspergillus</taxon>
        <taxon>Aspergillus subgen. Nidulantes</taxon>
    </lineage>
</organism>
<sequence>MLGALLFFPLAGAAVIRSPTSKPNCPGYRASHVHEGANTLTAHLTLAGKPCNTYGADLEDLRLLVEYQTDERLHVKIYDANEQVYQVPEAVLSRVDSGHGHRKNSALKFDYVKEPFSFTVSRGNEMLFDTSASNLVFQSQYLKLRTWLPDKPNLYGLGEHTDSLRLETTNYTRTFWNRDAYTVPTQSNLYGSHPVYYDHRGSDGTHGVFLLNSNGMDVKIDKTQDGKQYLEYNTLGGVFDFYFFTGSTPKEESVQYAEIVGLPAMQSYWAFGFHQCRYGYRDVFQVAEVVYNYSKAGIPLETMWTDIDYMELRRVFTLDPERFPLERMRELVDYLHDHDQKYIVMVDPAVSTIDNPGYRRGVEQDIFLKTQNGGLYTGAVWPGVTVYPDWFHPGIEGYWNGEFNDFFDADTGVDIDGLWIDMNEAANFCPFPCTDPEQYALDNDLPPAPPPVRPSSPRPIPGFPDDFQPTSPALLRKRAHGDKIGLSNRNLLHPPYAIQNAAGPLSMNTIQTDIVHAGDGYAEYDTHNLYGTMMSSASRNAMQQRRPNVRPLVITRSTYAGAGAHVGHWLGDNVSTWEQYRITIAQIVAFASMFQIPMVGADVCGFAALGAFYTFYRNHNEITGNAQEYYLWPTVTESAIKAIDIRYRLLDYIYTAFHKQSQTGEPFLQPFFYLYPEDENTFSNHLQFFYGDALLISPVVEENSTSVDAYFPHDIFYDWYTGAALYGKRKVVTLTDIKITHIPIHIRGGSIIPVRSSGAMTTTELREKTFQLIIAPGPDGKAFGSLYLDDGDSLEQTVTVGIEFEYRRSLLWIKGQFHPDAPVHLESIALLGQGPTKDLKQIIPTDWVLTEPTQVKLD</sequence>
<evidence type="ECO:0000256" key="14">
    <source>
        <dbReference type="ARBA" id="ARBA00023316"/>
    </source>
</evidence>
<evidence type="ECO:0000256" key="9">
    <source>
        <dbReference type="ARBA" id="ARBA00022729"/>
    </source>
</evidence>
<dbReference type="SUPFAM" id="SSF74650">
    <property type="entry name" value="Galactose mutarotase-like"/>
    <property type="match status" value="1"/>
</dbReference>
<keyword evidence="14" id="KW-0961">Cell wall biogenesis/degradation</keyword>
<evidence type="ECO:0000256" key="16">
    <source>
        <dbReference type="ARBA" id="ARBA00025512"/>
    </source>
</evidence>
<dbReference type="InterPro" id="IPR025887">
    <property type="entry name" value="Glyco_hydro_31_N_dom"/>
</dbReference>
<dbReference type="EC" id="3.2.1.21" evidence="6"/>
<dbReference type="InterPro" id="IPR013780">
    <property type="entry name" value="Glyco_hydro_b"/>
</dbReference>
<comment type="similarity">
    <text evidence="4 17">Belongs to the glycosyl hydrolase 31 family.</text>
</comment>
<keyword evidence="15" id="KW-0624">Polysaccharide degradation</keyword>